<organism evidence="2 3">
    <name type="scientific">Caerostris extrusa</name>
    <name type="common">Bark spider</name>
    <name type="synonym">Caerostris bankana</name>
    <dbReference type="NCBI Taxonomy" id="172846"/>
    <lineage>
        <taxon>Eukaryota</taxon>
        <taxon>Metazoa</taxon>
        <taxon>Ecdysozoa</taxon>
        <taxon>Arthropoda</taxon>
        <taxon>Chelicerata</taxon>
        <taxon>Arachnida</taxon>
        <taxon>Araneae</taxon>
        <taxon>Araneomorphae</taxon>
        <taxon>Entelegynae</taxon>
        <taxon>Araneoidea</taxon>
        <taxon>Araneidae</taxon>
        <taxon>Caerostris</taxon>
    </lineage>
</organism>
<accession>A0AAV4UMN8</accession>
<feature type="compositionally biased region" description="Basic and acidic residues" evidence="1">
    <location>
        <begin position="11"/>
        <end position="22"/>
    </location>
</feature>
<gene>
    <name evidence="2" type="ORF">CEXT_619321</name>
</gene>
<evidence type="ECO:0000313" key="3">
    <source>
        <dbReference type="Proteomes" id="UP001054945"/>
    </source>
</evidence>
<feature type="compositionally biased region" description="Low complexity" evidence="1">
    <location>
        <begin position="23"/>
        <end position="33"/>
    </location>
</feature>
<proteinExistence type="predicted"/>
<comment type="caution">
    <text evidence="2">The sequence shown here is derived from an EMBL/GenBank/DDBJ whole genome shotgun (WGS) entry which is preliminary data.</text>
</comment>
<evidence type="ECO:0000313" key="2">
    <source>
        <dbReference type="EMBL" id="GIY58695.1"/>
    </source>
</evidence>
<keyword evidence="3" id="KW-1185">Reference proteome</keyword>
<dbReference type="EMBL" id="BPLR01013090">
    <property type="protein sequence ID" value="GIY58695.1"/>
    <property type="molecule type" value="Genomic_DNA"/>
</dbReference>
<name>A0AAV4UMN8_CAEEX</name>
<protein>
    <submittedName>
        <fullName evidence="2">Uncharacterized protein</fullName>
    </submittedName>
</protein>
<reference evidence="2 3" key="1">
    <citation type="submission" date="2021-06" db="EMBL/GenBank/DDBJ databases">
        <title>Caerostris extrusa draft genome.</title>
        <authorList>
            <person name="Kono N."/>
            <person name="Arakawa K."/>
        </authorList>
    </citation>
    <scope>NUCLEOTIDE SEQUENCE [LARGE SCALE GENOMIC DNA]</scope>
</reference>
<feature type="region of interest" description="Disordered" evidence="1">
    <location>
        <begin position="1"/>
        <end position="37"/>
    </location>
</feature>
<dbReference type="AlphaFoldDB" id="A0AAV4UMN8"/>
<sequence length="82" mass="9492">MQQVLTSRSGADIRDSAWKKEPSSPTSPSPSSSLRSATEKRRFGFLLVRAQCTDEFRVPREGVPRWRTCKKIWHYYEVCLMA</sequence>
<evidence type="ECO:0000256" key="1">
    <source>
        <dbReference type="SAM" id="MobiDB-lite"/>
    </source>
</evidence>
<dbReference type="Proteomes" id="UP001054945">
    <property type="component" value="Unassembled WGS sequence"/>
</dbReference>